<evidence type="ECO:0000313" key="2">
    <source>
        <dbReference type="Proteomes" id="UP000805193"/>
    </source>
</evidence>
<dbReference type="EMBL" id="JABSTQ010005812">
    <property type="protein sequence ID" value="KAG0438487.1"/>
    <property type="molecule type" value="Genomic_DNA"/>
</dbReference>
<gene>
    <name evidence="1" type="ORF">HPB47_016994</name>
</gene>
<proteinExistence type="predicted"/>
<dbReference type="Proteomes" id="UP000805193">
    <property type="component" value="Unassembled WGS sequence"/>
</dbReference>
<name>A0AC60QQG5_IXOPE</name>
<evidence type="ECO:0000313" key="1">
    <source>
        <dbReference type="EMBL" id="KAG0438487.1"/>
    </source>
</evidence>
<organism evidence="1 2">
    <name type="scientific">Ixodes persulcatus</name>
    <name type="common">Taiga tick</name>
    <dbReference type="NCBI Taxonomy" id="34615"/>
    <lineage>
        <taxon>Eukaryota</taxon>
        <taxon>Metazoa</taxon>
        <taxon>Ecdysozoa</taxon>
        <taxon>Arthropoda</taxon>
        <taxon>Chelicerata</taxon>
        <taxon>Arachnida</taxon>
        <taxon>Acari</taxon>
        <taxon>Parasitiformes</taxon>
        <taxon>Ixodida</taxon>
        <taxon>Ixodoidea</taxon>
        <taxon>Ixodidae</taxon>
        <taxon>Ixodinae</taxon>
        <taxon>Ixodes</taxon>
    </lineage>
</organism>
<reference evidence="1 2" key="1">
    <citation type="journal article" date="2020" name="Cell">
        <title>Large-Scale Comparative Analyses of Tick Genomes Elucidate Their Genetic Diversity and Vector Capacities.</title>
        <authorList>
            <consortium name="Tick Genome and Microbiome Consortium (TIGMIC)"/>
            <person name="Jia N."/>
            <person name="Wang J."/>
            <person name="Shi W."/>
            <person name="Du L."/>
            <person name="Sun Y."/>
            <person name="Zhan W."/>
            <person name="Jiang J.F."/>
            <person name="Wang Q."/>
            <person name="Zhang B."/>
            <person name="Ji P."/>
            <person name="Bell-Sakyi L."/>
            <person name="Cui X.M."/>
            <person name="Yuan T.T."/>
            <person name="Jiang B.G."/>
            <person name="Yang W.F."/>
            <person name="Lam T.T."/>
            <person name="Chang Q.C."/>
            <person name="Ding S.J."/>
            <person name="Wang X.J."/>
            <person name="Zhu J.G."/>
            <person name="Ruan X.D."/>
            <person name="Zhao L."/>
            <person name="Wei J.T."/>
            <person name="Ye R.Z."/>
            <person name="Que T.C."/>
            <person name="Du C.H."/>
            <person name="Zhou Y.H."/>
            <person name="Cheng J.X."/>
            <person name="Dai P.F."/>
            <person name="Guo W.B."/>
            <person name="Han X.H."/>
            <person name="Huang E.J."/>
            <person name="Li L.F."/>
            <person name="Wei W."/>
            <person name="Gao Y.C."/>
            <person name="Liu J.Z."/>
            <person name="Shao H.Z."/>
            <person name="Wang X."/>
            <person name="Wang C.C."/>
            <person name="Yang T.C."/>
            <person name="Huo Q.B."/>
            <person name="Li W."/>
            <person name="Chen H.Y."/>
            <person name="Chen S.E."/>
            <person name="Zhou L.G."/>
            <person name="Ni X.B."/>
            <person name="Tian J.H."/>
            <person name="Sheng Y."/>
            <person name="Liu T."/>
            <person name="Pan Y.S."/>
            <person name="Xia L.Y."/>
            <person name="Li J."/>
            <person name="Zhao F."/>
            <person name="Cao W.C."/>
        </authorList>
    </citation>
    <scope>NUCLEOTIDE SEQUENCE [LARGE SCALE GENOMIC DNA]</scope>
    <source>
        <strain evidence="1">Iper-2018</strain>
    </source>
</reference>
<sequence>MLRLSVYADKHHQSFAPINIIHHVEMQSIFILDISQVAQIMQEKQHFPSFMKSPAYIKLLADLDLLKDFGSKSDEEAKVKEGSTLFALYAISVCRHEPLTPEERWCVYRRYSDFDDFHILILEKFPKLSKLPFPGKKTFNNLSDQFLEQRQLQLNEFLQRILHTDVLSANRGLREMMLHFLEPGLYEKEKKQFARTVGSLVNPLKSSVRSMGNMVKNASENLFDGLWDGIIKVLRSRPNASPVDAFLEGSGKVGAGIDIETQDNIPLRIMLLLMDEVFDLKSKNQWLRRRIVVILRQIIKATFGDTINRKIVDYVEWMASSEKIAEYITALKDALWPNGYPAETQPERDLNTMMRTRVAAKTIMLCSLTAART</sequence>
<protein>
    <submittedName>
        <fullName evidence="1">Uncharacterized protein</fullName>
    </submittedName>
</protein>
<keyword evidence="2" id="KW-1185">Reference proteome</keyword>
<accession>A0AC60QQG5</accession>
<comment type="caution">
    <text evidence="1">The sequence shown here is derived from an EMBL/GenBank/DDBJ whole genome shotgun (WGS) entry which is preliminary data.</text>
</comment>